<name>A0ABN7BE11_9HEMI</name>
<proteinExistence type="predicted"/>
<evidence type="ECO:0000313" key="2">
    <source>
        <dbReference type="Proteomes" id="UP001307889"/>
    </source>
</evidence>
<protein>
    <submittedName>
        <fullName evidence="1">Uncharacterized protein</fullName>
    </submittedName>
</protein>
<evidence type="ECO:0000313" key="1">
    <source>
        <dbReference type="EMBL" id="BET01928.1"/>
    </source>
</evidence>
<keyword evidence="2" id="KW-1185">Reference proteome</keyword>
<dbReference type="EMBL" id="AP028921">
    <property type="protein sequence ID" value="BET01928.1"/>
    <property type="molecule type" value="Genomic_DNA"/>
</dbReference>
<sequence>MGRGRRSDCSVGNGHSQLPKLNYCNFEVKGPQSPVGQETLISDASALRSALLCQGLHTPSLFSFLKADPVPQEVPPSE</sequence>
<reference evidence="1 2" key="1">
    <citation type="submission" date="2023-09" db="EMBL/GenBank/DDBJ databases">
        <title>Nesidiocoris tenuis whole genome shotgun sequence.</title>
        <authorList>
            <person name="Shibata T."/>
            <person name="Shimoda M."/>
            <person name="Kobayashi T."/>
            <person name="Uehara T."/>
        </authorList>
    </citation>
    <scope>NUCLEOTIDE SEQUENCE [LARGE SCALE GENOMIC DNA]</scope>
    <source>
        <strain evidence="1 2">Japan</strain>
    </source>
</reference>
<organism evidence="1 2">
    <name type="scientific">Nesidiocoris tenuis</name>
    <dbReference type="NCBI Taxonomy" id="355587"/>
    <lineage>
        <taxon>Eukaryota</taxon>
        <taxon>Metazoa</taxon>
        <taxon>Ecdysozoa</taxon>
        <taxon>Arthropoda</taxon>
        <taxon>Hexapoda</taxon>
        <taxon>Insecta</taxon>
        <taxon>Pterygota</taxon>
        <taxon>Neoptera</taxon>
        <taxon>Paraneoptera</taxon>
        <taxon>Hemiptera</taxon>
        <taxon>Heteroptera</taxon>
        <taxon>Panheteroptera</taxon>
        <taxon>Cimicomorpha</taxon>
        <taxon>Miridae</taxon>
        <taxon>Dicyphina</taxon>
        <taxon>Nesidiocoris</taxon>
    </lineage>
</organism>
<gene>
    <name evidence="1" type="ORF">NTJ_14746</name>
</gene>
<accession>A0ABN7BE11</accession>
<dbReference type="Proteomes" id="UP001307889">
    <property type="component" value="Chromosome 13"/>
</dbReference>